<dbReference type="AlphaFoldDB" id="A0A9W7AMM4"/>
<proteinExistence type="predicted"/>
<organism evidence="1 2">
    <name type="scientific">Triparma laevis f. longispina</name>
    <dbReference type="NCBI Taxonomy" id="1714387"/>
    <lineage>
        <taxon>Eukaryota</taxon>
        <taxon>Sar</taxon>
        <taxon>Stramenopiles</taxon>
        <taxon>Ochrophyta</taxon>
        <taxon>Bolidophyceae</taxon>
        <taxon>Parmales</taxon>
        <taxon>Triparmaceae</taxon>
        <taxon>Triparma</taxon>
    </lineage>
</organism>
<dbReference type="Proteomes" id="UP001165122">
    <property type="component" value="Unassembled WGS sequence"/>
</dbReference>
<name>A0A9W7AMM4_9STRA</name>
<gene>
    <name evidence="1" type="ORF">TrLO_g7977</name>
</gene>
<reference evidence="2" key="1">
    <citation type="journal article" date="2023" name="Commun. Biol.">
        <title>Genome analysis of Parmales, the sister group of diatoms, reveals the evolutionary specialization of diatoms from phago-mixotrophs to photoautotrophs.</title>
        <authorList>
            <person name="Ban H."/>
            <person name="Sato S."/>
            <person name="Yoshikawa S."/>
            <person name="Yamada K."/>
            <person name="Nakamura Y."/>
            <person name="Ichinomiya M."/>
            <person name="Sato N."/>
            <person name="Blanc-Mathieu R."/>
            <person name="Endo H."/>
            <person name="Kuwata A."/>
            <person name="Ogata H."/>
        </authorList>
    </citation>
    <scope>NUCLEOTIDE SEQUENCE [LARGE SCALE GENOMIC DNA]</scope>
    <source>
        <strain evidence="2">NIES 3700</strain>
    </source>
</reference>
<sequence>MGITTVIGAFLKWCAVCSCARRSCFRCCAEVLGRIIIICWFLLSEDQVNERCSDPYKIKDFVKGFFIGISESWWLVDVVKLTVTFAWEYSKDKKKFQKRFGTGIVYVGDDDEFWISGAGSAENQAKAKKKKIPTTIFDGLQDKVHEKTGELIAGQVLKVSGLEEGE</sequence>
<keyword evidence="2" id="KW-1185">Reference proteome</keyword>
<protein>
    <submittedName>
        <fullName evidence="1">Uncharacterized protein</fullName>
    </submittedName>
</protein>
<comment type="caution">
    <text evidence="1">The sequence shown here is derived from an EMBL/GenBank/DDBJ whole genome shotgun (WGS) entry which is preliminary data.</text>
</comment>
<evidence type="ECO:0000313" key="2">
    <source>
        <dbReference type="Proteomes" id="UP001165122"/>
    </source>
</evidence>
<evidence type="ECO:0000313" key="1">
    <source>
        <dbReference type="EMBL" id="GMH73886.1"/>
    </source>
</evidence>
<dbReference type="EMBL" id="BRXW01000685">
    <property type="protein sequence ID" value="GMH73886.1"/>
    <property type="molecule type" value="Genomic_DNA"/>
</dbReference>
<accession>A0A9W7AMM4</accession>